<feature type="chain" id="PRO_5006599388" evidence="1">
    <location>
        <begin position="25"/>
        <end position="681"/>
    </location>
</feature>
<dbReference type="CDD" id="cd00118">
    <property type="entry name" value="LysM"/>
    <property type="match status" value="4"/>
</dbReference>
<feature type="domain" description="LysM" evidence="2">
    <location>
        <begin position="231"/>
        <end position="275"/>
    </location>
</feature>
<evidence type="ECO:0000259" key="2">
    <source>
        <dbReference type="PROSITE" id="PS51782"/>
    </source>
</evidence>
<feature type="domain" description="LysM" evidence="2">
    <location>
        <begin position="167"/>
        <end position="211"/>
    </location>
</feature>
<dbReference type="OrthoDB" id="2149800at2"/>
<dbReference type="EMBL" id="CP013118">
    <property type="protein sequence ID" value="ALO13733.1"/>
    <property type="molecule type" value="Genomic_DNA"/>
</dbReference>
<dbReference type="STRING" id="1307839.L21SP5_00051"/>
<accession>A0A0S2HUS6</accession>
<sequence precursor="true">MRLNKYVLFTIFAFAVMHSQQLVAQDTLKVNKTNNKVFISGKPFYIHIVKRGQTLYRIAKAYHVTVEDIEKENFNIKAEGLSVGQPVKIPIGKEKTPSPEKTDMPRIHVVDSGETAYSIARNYHISLKNLYSLNPGAKDAIYRGQKLFLPEKPDTTTTKVLQDADFIYHIIKKGETLYSIARAYGVKARKIKRENNNIDPNDLQPGQVIKIQKGEIKYTDQKPTAKKEKYYYHNVKPGETLYSIAIKYETTDTKIIEHNPQLTRRELLSGEYIKLPKNEITLPDTLQSQSAGMVTQTSDSLLQDTCQCPVDGGKDRMQVALMLPLYSFTNDTINRNLTYQKIYKPSRIFLDFYEGVLLAVDDMSKKGMNIDLHVFDTENDTLKVKSITESSLFPYFDLIIGPVYSQNLPIVAERAKLFDIPLVSPLSTESDFLKNYVKGFQVSPTENILYRKTIATTKEFKADNYIIIKKGNRPEDAFVNAFKDEFFRGKTVNEIEHLGYAEITYYAGDEELNLDPFVDSLHNFVILPSSDKAFVSDVVARLNTLSENHDITLFGHPRMINYENIDIQFFHNLNTHIFNLNYIDYESEAVLDFVYKHRKFFEKEPGKYAFYGYDISYYFMHAYQLFGGRFYCCFDQFYPALLQMNFNFEQQNQGNGFINEKMLLLNFQRNYLLRPVTESKR</sequence>
<dbReference type="PROSITE" id="PS51782">
    <property type="entry name" value="LYSM"/>
    <property type="match status" value="4"/>
</dbReference>
<feature type="signal peptide" evidence="1">
    <location>
        <begin position="1"/>
        <end position="24"/>
    </location>
</feature>
<keyword evidence="1" id="KW-0732">Signal</keyword>
<dbReference type="Gene3D" id="3.40.50.2300">
    <property type="match status" value="1"/>
</dbReference>
<proteinExistence type="predicted"/>
<dbReference type="GO" id="GO:0016787">
    <property type="term" value="F:hydrolase activity"/>
    <property type="evidence" value="ECO:0007669"/>
    <property type="project" value="UniProtKB-KW"/>
</dbReference>
<dbReference type="Gene3D" id="3.10.350.10">
    <property type="entry name" value="LysM domain"/>
    <property type="match status" value="4"/>
</dbReference>
<organism evidence="3 4">
    <name type="scientific">Salinivirga cyanobacteriivorans</name>
    <dbReference type="NCBI Taxonomy" id="1307839"/>
    <lineage>
        <taxon>Bacteria</taxon>
        <taxon>Pseudomonadati</taxon>
        <taxon>Bacteroidota</taxon>
        <taxon>Bacteroidia</taxon>
        <taxon>Bacteroidales</taxon>
        <taxon>Salinivirgaceae</taxon>
        <taxon>Salinivirga</taxon>
    </lineage>
</organism>
<reference evidence="3 4" key="1">
    <citation type="submission" date="2015-11" db="EMBL/GenBank/DDBJ databases">
        <title>Description and complete genome sequence of a novel strain predominating in hypersaline microbial mats and representing a new family of the Bacteriodetes phylum.</title>
        <authorList>
            <person name="Spring S."/>
            <person name="Bunk B."/>
            <person name="Sproer C."/>
            <person name="Klenk H.-P."/>
        </authorList>
    </citation>
    <scope>NUCLEOTIDE SEQUENCE [LARGE SCALE GENOMIC DNA]</scope>
    <source>
        <strain evidence="3 4">L21-Spi-D4</strain>
    </source>
</reference>
<feature type="domain" description="LysM" evidence="2">
    <location>
        <begin position="45"/>
        <end position="89"/>
    </location>
</feature>
<dbReference type="AlphaFoldDB" id="A0A0S2HUS6"/>
<evidence type="ECO:0000256" key="1">
    <source>
        <dbReference type="SAM" id="SignalP"/>
    </source>
</evidence>
<dbReference type="InterPro" id="IPR018392">
    <property type="entry name" value="LysM"/>
</dbReference>
<evidence type="ECO:0000313" key="3">
    <source>
        <dbReference type="EMBL" id="ALO13733.1"/>
    </source>
</evidence>
<dbReference type="Pfam" id="PF01476">
    <property type="entry name" value="LysM"/>
    <property type="match status" value="4"/>
</dbReference>
<dbReference type="Proteomes" id="UP000064893">
    <property type="component" value="Chromosome"/>
</dbReference>
<dbReference type="RefSeq" id="WP_057951371.1">
    <property type="nucleotide sequence ID" value="NZ_CP013118.1"/>
</dbReference>
<name>A0A0S2HUS6_9BACT</name>
<dbReference type="InterPro" id="IPR028082">
    <property type="entry name" value="Peripla_BP_I"/>
</dbReference>
<keyword evidence="4" id="KW-1185">Reference proteome</keyword>
<evidence type="ECO:0000313" key="4">
    <source>
        <dbReference type="Proteomes" id="UP000064893"/>
    </source>
</evidence>
<dbReference type="PANTHER" id="PTHR33734">
    <property type="entry name" value="LYSM DOMAIN-CONTAINING GPI-ANCHORED PROTEIN 2"/>
    <property type="match status" value="1"/>
</dbReference>
<dbReference type="GO" id="GO:0008932">
    <property type="term" value="F:lytic endotransglycosylase activity"/>
    <property type="evidence" value="ECO:0007669"/>
    <property type="project" value="TreeGrafter"/>
</dbReference>
<dbReference type="SUPFAM" id="SSF54106">
    <property type="entry name" value="LysM domain"/>
    <property type="match status" value="4"/>
</dbReference>
<dbReference type="InterPro" id="IPR036779">
    <property type="entry name" value="LysM_dom_sf"/>
</dbReference>
<protein>
    <submittedName>
        <fullName evidence="3">D-gamma-glutamyl-meso-diaminopimelic acid endopeptidase CwlS</fullName>
        <ecNumber evidence="3">3.4.19.11</ecNumber>
    </submittedName>
</protein>
<keyword evidence="3" id="KW-0378">Hydrolase</keyword>
<dbReference type="EC" id="3.4.19.11" evidence="3"/>
<dbReference type="KEGG" id="blq:L21SP5_00051"/>
<dbReference type="PANTHER" id="PTHR33734:SF22">
    <property type="entry name" value="MEMBRANE-BOUND LYTIC MUREIN TRANSGLYCOSYLASE D"/>
    <property type="match status" value="1"/>
</dbReference>
<dbReference type="SUPFAM" id="SSF53822">
    <property type="entry name" value="Periplasmic binding protein-like I"/>
    <property type="match status" value="1"/>
</dbReference>
<feature type="domain" description="LysM" evidence="2">
    <location>
        <begin position="106"/>
        <end position="149"/>
    </location>
</feature>
<gene>
    <name evidence="3" type="primary">cwlS</name>
    <name evidence="3" type="ORF">L21SP5_00051</name>
</gene>
<dbReference type="SMART" id="SM00257">
    <property type="entry name" value="LysM"/>
    <property type="match status" value="4"/>
</dbReference>